<accession>A0A8D8I5H0</accession>
<protein>
    <submittedName>
        <fullName evidence="1">(northern house mosquito) hypothetical protein</fullName>
    </submittedName>
</protein>
<organism evidence="1">
    <name type="scientific">Culex pipiens</name>
    <name type="common">House mosquito</name>
    <dbReference type="NCBI Taxonomy" id="7175"/>
    <lineage>
        <taxon>Eukaryota</taxon>
        <taxon>Metazoa</taxon>
        <taxon>Ecdysozoa</taxon>
        <taxon>Arthropoda</taxon>
        <taxon>Hexapoda</taxon>
        <taxon>Insecta</taxon>
        <taxon>Pterygota</taxon>
        <taxon>Neoptera</taxon>
        <taxon>Endopterygota</taxon>
        <taxon>Diptera</taxon>
        <taxon>Nematocera</taxon>
        <taxon>Culicoidea</taxon>
        <taxon>Culicidae</taxon>
        <taxon>Culicinae</taxon>
        <taxon>Culicini</taxon>
        <taxon>Culex</taxon>
        <taxon>Culex</taxon>
    </lineage>
</organism>
<evidence type="ECO:0000313" key="1">
    <source>
        <dbReference type="EMBL" id="CAG6548010.1"/>
    </source>
</evidence>
<proteinExistence type="predicted"/>
<dbReference type="EMBL" id="HBUE01345050">
    <property type="protein sequence ID" value="CAG6600220.1"/>
    <property type="molecule type" value="Transcribed_RNA"/>
</dbReference>
<name>A0A8D8I5H0_CULPI</name>
<dbReference type="EMBL" id="HBUE01238091">
    <property type="protein sequence ID" value="CAG6548010.1"/>
    <property type="molecule type" value="Transcribed_RNA"/>
</dbReference>
<reference evidence="1" key="1">
    <citation type="submission" date="2021-05" db="EMBL/GenBank/DDBJ databases">
        <authorList>
            <person name="Alioto T."/>
            <person name="Alioto T."/>
            <person name="Gomez Garrido J."/>
        </authorList>
    </citation>
    <scope>NUCLEOTIDE SEQUENCE</scope>
</reference>
<sequence>MLLSLTVHWDTPGEVMLKLGGMRSEYLRAPVPAGGGTYLEGSVYSPAPYSAPDRCVSERHCWDRAVMSVWAARDRLASSLIAAVPDRPEPVPLESYAAVTVRSVFPGGRYWWGE</sequence>
<dbReference type="AlphaFoldDB" id="A0A8D8I5H0"/>